<dbReference type="AlphaFoldDB" id="A0A8S0U7W4"/>
<evidence type="ECO:0000313" key="1">
    <source>
        <dbReference type="EMBL" id="CAA3013520.1"/>
    </source>
</evidence>
<reference evidence="1 2" key="1">
    <citation type="submission" date="2019-12" db="EMBL/GenBank/DDBJ databases">
        <authorList>
            <person name="Alioto T."/>
            <person name="Alioto T."/>
            <person name="Gomez Garrido J."/>
        </authorList>
    </citation>
    <scope>NUCLEOTIDE SEQUENCE [LARGE SCALE GENOMIC DNA]</scope>
</reference>
<dbReference type="Proteomes" id="UP000594638">
    <property type="component" value="Unassembled WGS sequence"/>
</dbReference>
<comment type="caution">
    <text evidence="1">The sequence shown here is derived from an EMBL/GenBank/DDBJ whole genome shotgun (WGS) entry which is preliminary data.</text>
</comment>
<accession>A0A8S0U7W4</accession>
<evidence type="ECO:0000313" key="2">
    <source>
        <dbReference type="Proteomes" id="UP000594638"/>
    </source>
</evidence>
<sequence length="87" mass="9555">MYDFCVSGVPKLPTWIMMLGRENLPPPGLLSLTMVDKATLVFKVLFIKKLVDLVADWVNINLGSSGLTSSQGGMRVYICDHDTSPPD</sequence>
<proteinExistence type="predicted"/>
<dbReference type="EMBL" id="CACTIH010007440">
    <property type="protein sequence ID" value="CAA3013520.1"/>
    <property type="molecule type" value="Genomic_DNA"/>
</dbReference>
<keyword evidence="2" id="KW-1185">Reference proteome</keyword>
<dbReference type="Gramene" id="OE9A094247T2">
    <property type="protein sequence ID" value="OE9A094247C2"/>
    <property type="gene ID" value="OE9A094247"/>
</dbReference>
<gene>
    <name evidence="1" type="ORF">OLEA9_A094247</name>
</gene>
<organism evidence="1 2">
    <name type="scientific">Olea europaea subsp. europaea</name>
    <dbReference type="NCBI Taxonomy" id="158383"/>
    <lineage>
        <taxon>Eukaryota</taxon>
        <taxon>Viridiplantae</taxon>
        <taxon>Streptophyta</taxon>
        <taxon>Embryophyta</taxon>
        <taxon>Tracheophyta</taxon>
        <taxon>Spermatophyta</taxon>
        <taxon>Magnoliopsida</taxon>
        <taxon>eudicotyledons</taxon>
        <taxon>Gunneridae</taxon>
        <taxon>Pentapetalae</taxon>
        <taxon>asterids</taxon>
        <taxon>lamiids</taxon>
        <taxon>Lamiales</taxon>
        <taxon>Oleaceae</taxon>
        <taxon>Oleeae</taxon>
        <taxon>Olea</taxon>
    </lineage>
</organism>
<name>A0A8S0U7W4_OLEEU</name>
<protein>
    <submittedName>
        <fullName evidence="1">Uncharacterized protein</fullName>
    </submittedName>
</protein>